<dbReference type="AlphaFoldDB" id="A0A0F9H0Y5"/>
<keyword evidence="1" id="KW-0175">Coiled coil</keyword>
<evidence type="ECO:0000313" key="2">
    <source>
        <dbReference type="EMBL" id="KKL75260.1"/>
    </source>
</evidence>
<protein>
    <submittedName>
        <fullName evidence="2">Uncharacterized protein</fullName>
    </submittedName>
</protein>
<name>A0A0F9H0Y5_9ZZZZ</name>
<gene>
    <name evidence="2" type="ORF">LCGC14_2056690</name>
</gene>
<reference evidence="2" key="1">
    <citation type="journal article" date="2015" name="Nature">
        <title>Complex archaea that bridge the gap between prokaryotes and eukaryotes.</title>
        <authorList>
            <person name="Spang A."/>
            <person name="Saw J.H."/>
            <person name="Jorgensen S.L."/>
            <person name="Zaremba-Niedzwiedzka K."/>
            <person name="Martijn J."/>
            <person name="Lind A.E."/>
            <person name="van Eijk R."/>
            <person name="Schleper C."/>
            <person name="Guy L."/>
            <person name="Ettema T.J."/>
        </authorList>
    </citation>
    <scope>NUCLEOTIDE SEQUENCE</scope>
</reference>
<organism evidence="2">
    <name type="scientific">marine sediment metagenome</name>
    <dbReference type="NCBI Taxonomy" id="412755"/>
    <lineage>
        <taxon>unclassified sequences</taxon>
        <taxon>metagenomes</taxon>
        <taxon>ecological metagenomes</taxon>
    </lineage>
</organism>
<proteinExistence type="predicted"/>
<evidence type="ECO:0000256" key="1">
    <source>
        <dbReference type="SAM" id="Coils"/>
    </source>
</evidence>
<feature type="coiled-coil region" evidence="1">
    <location>
        <begin position="119"/>
        <end position="156"/>
    </location>
</feature>
<sequence>MQFYFKNEDNNHGDLDKVFDKALSMFVDLYDPSKKEINFKCPELIIESILLCSSKIMGFPDPMVCPVCKISYPKGTLECYTCKTGKLKDIPIKTVPIRFNIFAKNGFGEDGKTTLEAHEKEVIDKKKREQERIDKIQAKKDEYKTQKAKSDKLLNELRKIGPITDL</sequence>
<dbReference type="EMBL" id="LAZR01024402">
    <property type="protein sequence ID" value="KKL75260.1"/>
    <property type="molecule type" value="Genomic_DNA"/>
</dbReference>
<accession>A0A0F9H0Y5</accession>
<comment type="caution">
    <text evidence="2">The sequence shown here is derived from an EMBL/GenBank/DDBJ whole genome shotgun (WGS) entry which is preliminary data.</text>
</comment>